<evidence type="ECO:0000313" key="2">
    <source>
        <dbReference type="EMBL" id="ROO27722.1"/>
    </source>
</evidence>
<reference evidence="2 3" key="1">
    <citation type="submission" date="2013-10" db="EMBL/GenBank/DDBJ databases">
        <title>Salinisphaera orenii MK-B5 Genome Sequencing.</title>
        <authorList>
            <person name="Lai Q."/>
            <person name="Li C."/>
            <person name="Shao Z."/>
        </authorList>
    </citation>
    <scope>NUCLEOTIDE SEQUENCE [LARGE SCALE GENOMIC DNA]</scope>
    <source>
        <strain evidence="2 3">MK-B5</strain>
    </source>
</reference>
<dbReference type="SUPFAM" id="SSF52540">
    <property type="entry name" value="P-loop containing nucleoside triphosphate hydrolases"/>
    <property type="match status" value="1"/>
</dbReference>
<dbReference type="InterPro" id="IPR017788">
    <property type="entry name" value="Hda"/>
</dbReference>
<dbReference type="Proteomes" id="UP000283993">
    <property type="component" value="Unassembled WGS sequence"/>
</dbReference>
<organism evidence="2 3">
    <name type="scientific">Salinisphaera orenii MK-B5</name>
    <dbReference type="NCBI Taxonomy" id="856730"/>
    <lineage>
        <taxon>Bacteria</taxon>
        <taxon>Pseudomonadati</taxon>
        <taxon>Pseudomonadota</taxon>
        <taxon>Gammaproteobacteria</taxon>
        <taxon>Salinisphaerales</taxon>
        <taxon>Salinisphaeraceae</taxon>
        <taxon>Salinisphaera</taxon>
    </lineage>
</organism>
<protein>
    <submittedName>
        <fullName evidence="2">DnaA regulatory inactivator Hda</fullName>
    </submittedName>
</protein>
<dbReference type="Pfam" id="PF00308">
    <property type="entry name" value="Bac_DnaA"/>
    <property type="match status" value="1"/>
</dbReference>
<dbReference type="InterPro" id="IPR013317">
    <property type="entry name" value="DnaA_dom"/>
</dbReference>
<dbReference type="NCBIfam" id="TIGR03420">
    <property type="entry name" value="DnaA_homol_Hda"/>
    <property type="match status" value="1"/>
</dbReference>
<dbReference type="Gene3D" id="1.10.8.60">
    <property type="match status" value="1"/>
</dbReference>
<dbReference type="Gene3D" id="3.40.50.300">
    <property type="entry name" value="P-loop containing nucleotide triphosphate hydrolases"/>
    <property type="match status" value="1"/>
</dbReference>
<dbReference type="InterPro" id="IPR027417">
    <property type="entry name" value="P-loop_NTPase"/>
</dbReference>
<dbReference type="GO" id="GO:0032297">
    <property type="term" value="P:negative regulation of DNA-templated DNA replication initiation"/>
    <property type="evidence" value="ECO:0007669"/>
    <property type="project" value="InterPro"/>
</dbReference>
<keyword evidence="3" id="KW-1185">Reference proteome</keyword>
<gene>
    <name evidence="2" type="ORF">SAOR_07785</name>
</gene>
<dbReference type="PANTHER" id="PTHR30050:SF5">
    <property type="entry name" value="DNAA REGULATORY INACTIVATOR HDA"/>
    <property type="match status" value="1"/>
</dbReference>
<dbReference type="InterPro" id="IPR003593">
    <property type="entry name" value="AAA+_ATPase"/>
</dbReference>
<dbReference type="GO" id="GO:0006270">
    <property type="term" value="P:DNA replication initiation"/>
    <property type="evidence" value="ECO:0007669"/>
    <property type="project" value="TreeGrafter"/>
</dbReference>
<evidence type="ECO:0000313" key="3">
    <source>
        <dbReference type="Proteomes" id="UP000283993"/>
    </source>
</evidence>
<dbReference type="SMART" id="SM00382">
    <property type="entry name" value="AAA"/>
    <property type="match status" value="1"/>
</dbReference>
<name>A0A423PQ86_9GAMM</name>
<evidence type="ECO:0000259" key="1">
    <source>
        <dbReference type="SMART" id="SM00382"/>
    </source>
</evidence>
<dbReference type="InterPro" id="IPR055199">
    <property type="entry name" value="Hda_lid"/>
</dbReference>
<sequence length="231" mass="24550">MATQLVLGVQLPQSATLDAFVGGRNSAAKAAVADLAAGRSERLFIHGPEATGKTHLLQAVCRAVGDGGARSVYVPLAQLGRDAESLLAGLDDMDCVCVDDVSAIAAHRDAEIALLSLTEGLRHRGGRLLAADARPPADIGLALPDLASRLGWGGVVAMTTPDDADKQAMLVRRAAQRGMDLPEATARWLLRHGTRDVPWLMDALERLDEASLAEQRRLTIPFVKQALRVEI</sequence>
<dbReference type="Pfam" id="PF22688">
    <property type="entry name" value="Hda_lid"/>
    <property type="match status" value="1"/>
</dbReference>
<accession>A0A423PQ86</accession>
<dbReference type="RefSeq" id="WP_123630920.1">
    <property type="nucleotide sequence ID" value="NZ_AYKH01000012.1"/>
</dbReference>
<dbReference type="PANTHER" id="PTHR30050">
    <property type="entry name" value="CHROMOSOMAL REPLICATION INITIATOR PROTEIN DNAA"/>
    <property type="match status" value="1"/>
</dbReference>
<comment type="caution">
    <text evidence="2">The sequence shown here is derived from an EMBL/GenBank/DDBJ whole genome shotgun (WGS) entry which is preliminary data.</text>
</comment>
<dbReference type="AlphaFoldDB" id="A0A423PQ86"/>
<proteinExistence type="predicted"/>
<dbReference type="EMBL" id="AYKH01000012">
    <property type="protein sequence ID" value="ROO27722.1"/>
    <property type="molecule type" value="Genomic_DNA"/>
</dbReference>
<feature type="domain" description="AAA+ ATPase" evidence="1">
    <location>
        <begin position="39"/>
        <end position="185"/>
    </location>
</feature>